<dbReference type="Pfam" id="PF01497">
    <property type="entry name" value="Peripla_BP_2"/>
    <property type="match status" value="1"/>
</dbReference>
<dbReference type="PANTHER" id="PTHR30535">
    <property type="entry name" value="VITAMIN B12-BINDING PROTEIN"/>
    <property type="match status" value="1"/>
</dbReference>
<protein>
    <submittedName>
        <fullName evidence="3">Iron ABC transporter substrate-binding protein</fullName>
    </submittedName>
</protein>
<dbReference type="PROSITE" id="PS51257">
    <property type="entry name" value="PROKAR_LIPOPROTEIN"/>
    <property type="match status" value="1"/>
</dbReference>
<evidence type="ECO:0000313" key="4">
    <source>
        <dbReference type="Proteomes" id="UP000034407"/>
    </source>
</evidence>
<sequence length="307" mass="33642">MKMKKRILTLITTILVVMLAVAGCGQKETVVKDREGNDFTVPKKLERIISTAPSNTEVLVELGLADKLVAVDKYSADIPGLPKDIKLIDFANPDAEAIVSLEPDMIIASGHNKTGNSEDPFKVAKESGISVAYIPSSDSIQGIYDDIMFIADITGTKEKGQEIVDNMKSQVNEIAKIGKTIKDKKKVYFEIGPAPNLYSFGNGTFLNEMIELVGGENIFADQKAWISPSEESVIEKNPDVILTNVNYVQDAVKDIKGREGWKNVNAVKNGQVYLIDTNASSRPSQNVVKALKQMAEYINPDAYAKQK</sequence>
<proteinExistence type="inferred from homology"/>
<dbReference type="OrthoDB" id="9816357at2"/>
<dbReference type="InterPro" id="IPR050902">
    <property type="entry name" value="ABC_Transporter_SBP"/>
</dbReference>
<dbReference type="AlphaFoldDB" id="A0A0M3DEB0"/>
<dbReference type="EMBL" id="LBBT01000227">
    <property type="protein sequence ID" value="KKY00960.1"/>
    <property type="molecule type" value="Genomic_DNA"/>
</dbReference>
<dbReference type="Proteomes" id="UP000034407">
    <property type="component" value="Unassembled WGS sequence"/>
</dbReference>
<comment type="caution">
    <text evidence="3">The sequence shown here is derived from an EMBL/GenBank/DDBJ whole genome shotgun (WGS) entry which is preliminary data.</text>
</comment>
<evidence type="ECO:0000313" key="3">
    <source>
        <dbReference type="EMBL" id="KKY00960.1"/>
    </source>
</evidence>
<reference evidence="3 4" key="1">
    <citation type="submission" date="2015-04" db="EMBL/GenBank/DDBJ databases">
        <title>Microcin producing Clostridium sp. JC272T.</title>
        <authorList>
            <person name="Jyothsna T."/>
            <person name="Sasikala C."/>
            <person name="Ramana C."/>
        </authorList>
    </citation>
    <scope>NUCLEOTIDE SEQUENCE [LARGE SCALE GENOMIC DNA]</scope>
    <source>
        <strain evidence="3 4">JC272</strain>
    </source>
</reference>
<organism evidence="3 4">
    <name type="scientific">Paraclostridium benzoelyticum</name>
    <dbReference type="NCBI Taxonomy" id="1629550"/>
    <lineage>
        <taxon>Bacteria</taxon>
        <taxon>Bacillati</taxon>
        <taxon>Bacillota</taxon>
        <taxon>Clostridia</taxon>
        <taxon>Peptostreptococcales</taxon>
        <taxon>Peptostreptococcaceae</taxon>
        <taxon>Paraclostridium</taxon>
    </lineage>
</organism>
<dbReference type="Gene3D" id="3.40.50.1980">
    <property type="entry name" value="Nitrogenase molybdenum iron protein domain"/>
    <property type="match status" value="2"/>
</dbReference>
<gene>
    <name evidence="3" type="ORF">VN21_11330</name>
</gene>
<name>A0A0M3DEB0_9FIRM</name>
<dbReference type="InterPro" id="IPR002491">
    <property type="entry name" value="ABC_transptr_periplasmic_BD"/>
</dbReference>
<evidence type="ECO:0000259" key="2">
    <source>
        <dbReference type="PROSITE" id="PS50983"/>
    </source>
</evidence>
<dbReference type="SUPFAM" id="SSF53807">
    <property type="entry name" value="Helical backbone' metal receptor"/>
    <property type="match status" value="1"/>
</dbReference>
<keyword evidence="4" id="KW-1185">Reference proteome</keyword>
<feature type="domain" description="Fe/B12 periplasmic-binding" evidence="2">
    <location>
        <begin position="47"/>
        <end position="302"/>
    </location>
</feature>
<comment type="similarity">
    <text evidence="1">Belongs to the bacterial solute-binding protein 8 family.</text>
</comment>
<accession>A0A0M3DEB0</accession>
<dbReference type="PATRIC" id="fig|1629550.3.peg.1724"/>
<dbReference type="GO" id="GO:0071281">
    <property type="term" value="P:cellular response to iron ion"/>
    <property type="evidence" value="ECO:0007669"/>
    <property type="project" value="TreeGrafter"/>
</dbReference>
<evidence type="ECO:0000256" key="1">
    <source>
        <dbReference type="ARBA" id="ARBA00008814"/>
    </source>
</evidence>
<dbReference type="CDD" id="cd01143">
    <property type="entry name" value="YvrC"/>
    <property type="match status" value="1"/>
</dbReference>
<dbReference type="PROSITE" id="PS50983">
    <property type="entry name" value="FE_B12_PBP"/>
    <property type="match status" value="1"/>
</dbReference>
<dbReference type="PANTHER" id="PTHR30535:SF34">
    <property type="entry name" value="MOLYBDATE-BINDING PROTEIN MOLA"/>
    <property type="match status" value="1"/>
</dbReference>